<dbReference type="Proteomes" id="UP000762676">
    <property type="component" value="Unassembled WGS sequence"/>
</dbReference>
<dbReference type="AlphaFoldDB" id="A0AAV4H435"/>
<proteinExistence type="predicted"/>
<keyword evidence="2" id="KW-1185">Reference proteome</keyword>
<dbReference type="EMBL" id="BMAT01008805">
    <property type="protein sequence ID" value="GFR92967.1"/>
    <property type="molecule type" value="Genomic_DNA"/>
</dbReference>
<organism evidence="1 2">
    <name type="scientific">Elysia marginata</name>
    <dbReference type="NCBI Taxonomy" id="1093978"/>
    <lineage>
        <taxon>Eukaryota</taxon>
        <taxon>Metazoa</taxon>
        <taxon>Spiralia</taxon>
        <taxon>Lophotrochozoa</taxon>
        <taxon>Mollusca</taxon>
        <taxon>Gastropoda</taxon>
        <taxon>Heterobranchia</taxon>
        <taxon>Euthyneura</taxon>
        <taxon>Panpulmonata</taxon>
        <taxon>Sacoglossa</taxon>
        <taxon>Placobranchoidea</taxon>
        <taxon>Plakobranchidae</taxon>
        <taxon>Elysia</taxon>
    </lineage>
</organism>
<protein>
    <submittedName>
        <fullName evidence="1">Uncharacterized protein</fullName>
    </submittedName>
</protein>
<sequence>MTSKPRKTFPNLRNGEKQALNELKKNKNITIKPADKGGAVVVLNTSDYIAECTKQLSNITHYQPLSANPSINIIKSSQRHSNRVLGTGKSPQKSLKHSLHSILHQEDFTSSLKYTKKGTLEDLL</sequence>
<gene>
    <name evidence="1" type="ORF">ElyMa_004366400</name>
</gene>
<comment type="caution">
    <text evidence="1">The sequence shown here is derived from an EMBL/GenBank/DDBJ whole genome shotgun (WGS) entry which is preliminary data.</text>
</comment>
<name>A0AAV4H435_9GAST</name>
<evidence type="ECO:0000313" key="2">
    <source>
        <dbReference type="Proteomes" id="UP000762676"/>
    </source>
</evidence>
<evidence type="ECO:0000313" key="1">
    <source>
        <dbReference type="EMBL" id="GFR92967.1"/>
    </source>
</evidence>
<accession>A0AAV4H435</accession>
<reference evidence="1 2" key="1">
    <citation type="journal article" date="2021" name="Elife">
        <title>Chloroplast acquisition without the gene transfer in kleptoplastic sea slugs, Plakobranchus ocellatus.</title>
        <authorList>
            <person name="Maeda T."/>
            <person name="Takahashi S."/>
            <person name="Yoshida T."/>
            <person name="Shimamura S."/>
            <person name="Takaki Y."/>
            <person name="Nagai Y."/>
            <person name="Toyoda A."/>
            <person name="Suzuki Y."/>
            <person name="Arimoto A."/>
            <person name="Ishii H."/>
            <person name="Satoh N."/>
            <person name="Nishiyama T."/>
            <person name="Hasebe M."/>
            <person name="Maruyama T."/>
            <person name="Minagawa J."/>
            <person name="Obokata J."/>
            <person name="Shigenobu S."/>
        </authorList>
    </citation>
    <scope>NUCLEOTIDE SEQUENCE [LARGE SCALE GENOMIC DNA]</scope>
</reference>